<evidence type="ECO:0000313" key="4">
    <source>
        <dbReference type="EMBL" id="KAK9787122.1"/>
    </source>
</evidence>
<evidence type="ECO:0000313" key="5">
    <source>
        <dbReference type="Proteomes" id="UP001465755"/>
    </source>
</evidence>
<dbReference type="InterPro" id="IPR001313">
    <property type="entry name" value="Pumilio_RNA-bd_rpt"/>
</dbReference>
<dbReference type="PANTHER" id="PTHR12537:SF12">
    <property type="entry name" value="MATERNAL PROTEIN PUMILIO"/>
    <property type="match status" value="1"/>
</dbReference>
<keyword evidence="1" id="KW-0677">Repeat</keyword>
<protein>
    <recommendedName>
        <fullName evidence="3">PUM-HD domain-containing protein</fullName>
    </recommendedName>
</protein>
<feature type="repeat" description="Pumilio" evidence="2">
    <location>
        <begin position="135"/>
        <end position="170"/>
    </location>
</feature>
<dbReference type="InterPro" id="IPR033133">
    <property type="entry name" value="PUM-HD"/>
</dbReference>
<dbReference type="Proteomes" id="UP001465755">
    <property type="component" value="Unassembled WGS sequence"/>
</dbReference>
<feature type="repeat" description="Pumilio" evidence="2">
    <location>
        <begin position="58"/>
        <end position="98"/>
    </location>
</feature>
<dbReference type="Pfam" id="PF00806">
    <property type="entry name" value="PUF"/>
    <property type="match status" value="1"/>
</dbReference>
<dbReference type="PANTHER" id="PTHR12537">
    <property type="entry name" value="RNA BINDING PROTEIN PUMILIO-RELATED"/>
    <property type="match status" value="1"/>
</dbReference>
<dbReference type="Pfam" id="PF22493">
    <property type="entry name" value="PUF_NOP9"/>
    <property type="match status" value="1"/>
</dbReference>
<feature type="domain" description="PUM-HD" evidence="3">
    <location>
        <begin position="1"/>
        <end position="252"/>
    </location>
</feature>
<organism evidence="4 5">
    <name type="scientific">Symbiochloris irregularis</name>
    <dbReference type="NCBI Taxonomy" id="706552"/>
    <lineage>
        <taxon>Eukaryota</taxon>
        <taxon>Viridiplantae</taxon>
        <taxon>Chlorophyta</taxon>
        <taxon>core chlorophytes</taxon>
        <taxon>Trebouxiophyceae</taxon>
        <taxon>Trebouxiales</taxon>
        <taxon>Trebouxiaceae</taxon>
        <taxon>Symbiochloris</taxon>
    </lineage>
</organism>
<proteinExistence type="predicted"/>
<evidence type="ECO:0000256" key="2">
    <source>
        <dbReference type="PROSITE-ProRule" id="PRU00317"/>
    </source>
</evidence>
<dbReference type="GO" id="GO:0010608">
    <property type="term" value="P:post-transcriptional regulation of gene expression"/>
    <property type="evidence" value="ECO:0007669"/>
    <property type="project" value="TreeGrafter"/>
</dbReference>
<dbReference type="EMBL" id="JALJOQ010000255">
    <property type="protein sequence ID" value="KAK9787122.1"/>
    <property type="molecule type" value="Genomic_DNA"/>
</dbReference>
<dbReference type="PROSITE" id="PS50302">
    <property type="entry name" value="PUM"/>
    <property type="match status" value="3"/>
</dbReference>
<accession>A0AAW1NMZ9</accession>
<comment type="caution">
    <text evidence="4">The sequence shown here is derived from an EMBL/GenBank/DDBJ whole genome shotgun (WGS) entry which is preliminary data.</text>
</comment>
<dbReference type="Gene3D" id="1.25.10.10">
    <property type="entry name" value="Leucine-rich Repeat Variant"/>
    <property type="match status" value="1"/>
</dbReference>
<reference evidence="4 5" key="1">
    <citation type="journal article" date="2024" name="Nat. Commun.">
        <title>Phylogenomics reveals the evolutionary origins of lichenization in chlorophyte algae.</title>
        <authorList>
            <person name="Puginier C."/>
            <person name="Libourel C."/>
            <person name="Otte J."/>
            <person name="Skaloud P."/>
            <person name="Haon M."/>
            <person name="Grisel S."/>
            <person name="Petersen M."/>
            <person name="Berrin J.G."/>
            <person name="Delaux P.M."/>
            <person name="Dal Grande F."/>
            <person name="Keller J."/>
        </authorList>
    </citation>
    <scope>NUCLEOTIDE SEQUENCE [LARGE SCALE GENOMIC DNA]</scope>
    <source>
        <strain evidence="4 5">SAG 2036</strain>
    </source>
</reference>
<dbReference type="PROSITE" id="PS50303">
    <property type="entry name" value="PUM_HD"/>
    <property type="match status" value="1"/>
</dbReference>
<dbReference type="InterPro" id="IPR011989">
    <property type="entry name" value="ARM-like"/>
</dbReference>
<gene>
    <name evidence="4" type="ORF">WJX73_010046</name>
</gene>
<name>A0AAW1NMZ9_9CHLO</name>
<evidence type="ECO:0000259" key="3">
    <source>
        <dbReference type="PROSITE" id="PS50303"/>
    </source>
</evidence>
<feature type="repeat" description="Pumilio" evidence="2">
    <location>
        <begin position="99"/>
        <end position="134"/>
    </location>
</feature>
<dbReference type="AlphaFoldDB" id="A0AAW1NMZ9"/>
<dbReference type="GO" id="GO:0003729">
    <property type="term" value="F:mRNA binding"/>
    <property type="evidence" value="ECO:0007669"/>
    <property type="project" value="TreeGrafter"/>
</dbReference>
<dbReference type="GO" id="GO:0005737">
    <property type="term" value="C:cytoplasm"/>
    <property type="evidence" value="ECO:0007669"/>
    <property type="project" value="TreeGrafter"/>
</dbReference>
<dbReference type="SUPFAM" id="SSF48371">
    <property type="entry name" value="ARM repeat"/>
    <property type="match status" value="1"/>
</dbReference>
<evidence type="ECO:0000256" key="1">
    <source>
        <dbReference type="ARBA" id="ARBA00022737"/>
    </source>
</evidence>
<dbReference type="SMART" id="SM00025">
    <property type="entry name" value="Pumilio"/>
    <property type="match status" value="4"/>
</dbReference>
<keyword evidence="5" id="KW-1185">Reference proteome</keyword>
<dbReference type="InterPro" id="IPR016024">
    <property type="entry name" value="ARM-type_fold"/>
</dbReference>
<sequence>MLDQAWQVRLAEEFQGRVVKLASQCSSCRVIQQCLACIQPSSCILFIIQELIGTAPSELASGAEPGIVSLACSRYGSHVVRALLQHCDLQDVRKQAINELIASASSLANDAFGTFCIQWIMESGAPTHKVQLTQKLQDHVVKMSMQQHASRIVQQMLKFGSSEQQDAIVSTILGEQADGEFAVQVARMAPHRYGEFLIQDILAALIDKHGPVNFSRQLCERVEALLEASYAWAAAEGSSSGDWLDGALDAAARAADRVSEKLERTADAGEDLAAPALETA</sequence>